<dbReference type="AlphaFoldDB" id="A0A6J8ELZ5"/>
<feature type="transmembrane region" description="Helical" evidence="1">
    <location>
        <begin position="6"/>
        <end position="23"/>
    </location>
</feature>
<sequence length="196" mass="22592">METLNIFLVIFSLLGTIIIASSSDESSERKKRDIDTIDDTNTGFLTADKRRPGWGKRSFDDDILNNLDKRRPGWGKRSDMLYDSEEIEKRRPGWGKRGSSLYDVEKRKPGWGKRNSALLDDLSLYNSIVKRRPGWGKRSDTFKVDIRRPGWGKRAPGWGKRSGPNMCMDLQDEILQLYKLLNEAEKLHTECEALNI</sequence>
<keyword evidence="1" id="KW-1133">Transmembrane helix</keyword>
<proteinExistence type="predicted"/>
<keyword evidence="3" id="KW-1185">Reference proteome</keyword>
<dbReference type="OrthoDB" id="6063019at2759"/>
<keyword evidence="1" id="KW-0472">Membrane</keyword>
<evidence type="ECO:0000256" key="1">
    <source>
        <dbReference type="SAM" id="Phobius"/>
    </source>
</evidence>
<keyword evidence="1" id="KW-0812">Transmembrane</keyword>
<dbReference type="GO" id="GO:0007218">
    <property type="term" value="P:neuropeptide signaling pathway"/>
    <property type="evidence" value="ECO:0007669"/>
    <property type="project" value="UniProtKB-KW"/>
</dbReference>
<evidence type="ECO:0000313" key="2">
    <source>
        <dbReference type="EMBL" id="CAC5420963.1"/>
    </source>
</evidence>
<gene>
    <name evidence="2" type="ORF">MCOR_53133</name>
</gene>
<evidence type="ECO:0000313" key="3">
    <source>
        <dbReference type="Proteomes" id="UP000507470"/>
    </source>
</evidence>
<accession>A0A6J8ELZ5</accession>
<reference evidence="2 3" key="1">
    <citation type="submission" date="2020-06" db="EMBL/GenBank/DDBJ databases">
        <authorList>
            <person name="Li R."/>
            <person name="Bekaert M."/>
        </authorList>
    </citation>
    <scope>NUCLEOTIDE SEQUENCE [LARGE SCALE GENOMIC DNA]</scope>
    <source>
        <strain evidence="3">wild</strain>
    </source>
</reference>
<dbReference type="EMBL" id="CACVKT020009206">
    <property type="protein sequence ID" value="CAC5420963.1"/>
    <property type="molecule type" value="Genomic_DNA"/>
</dbReference>
<organism evidence="2 3">
    <name type="scientific">Mytilus coruscus</name>
    <name type="common">Sea mussel</name>
    <dbReference type="NCBI Taxonomy" id="42192"/>
    <lineage>
        <taxon>Eukaryota</taxon>
        <taxon>Metazoa</taxon>
        <taxon>Spiralia</taxon>
        <taxon>Lophotrochozoa</taxon>
        <taxon>Mollusca</taxon>
        <taxon>Bivalvia</taxon>
        <taxon>Autobranchia</taxon>
        <taxon>Pteriomorphia</taxon>
        <taxon>Mytilida</taxon>
        <taxon>Mytiloidea</taxon>
        <taxon>Mytilidae</taxon>
        <taxon>Mytilinae</taxon>
        <taxon>Mytilus</taxon>
    </lineage>
</organism>
<dbReference type="Proteomes" id="UP000507470">
    <property type="component" value="Unassembled WGS sequence"/>
</dbReference>
<protein>
    <submittedName>
        <fullName evidence="2">APGW-amide-related neuropeptide</fullName>
    </submittedName>
</protein>
<keyword evidence="2" id="KW-0527">Neuropeptide</keyword>
<name>A0A6J8ELZ5_MYTCO</name>